<dbReference type="GO" id="GO:0016020">
    <property type="term" value="C:membrane"/>
    <property type="evidence" value="ECO:0007669"/>
    <property type="project" value="GOC"/>
</dbReference>
<dbReference type="SUPFAM" id="SSF56300">
    <property type="entry name" value="Metallo-dependent phosphatases"/>
    <property type="match status" value="1"/>
</dbReference>
<dbReference type="InterPro" id="IPR029052">
    <property type="entry name" value="Metallo-depent_PP-like"/>
</dbReference>
<organism evidence="4 5">
    <name type="scientific">Nitrosococcus oceani C-27</name>
    <dbReference type="NCBI Taxonomy" id="314279"/>
    <lineage>
        <taxon>Bacteria</taxon>
        <taxon>Pseudomonadati</taxon>
        <taxon>Pseudomonadota</taxon>
        <taxon>Gammaproteobacteria</taxon>
        <taxon>Chromatiales</taxon>
        <taxon>Chromatiaceae</taxon>
        <taxon>Nitrosococcus</taxon>
    </lineage>
</organism>
<reference evidence="4 5" key="1">
    <citation type="submission" date="2014-07" db="EMBL/GenBank/DDBJ databases">
        <title>Comparative analysis of Nitrosococcus oceani genome inventories of strains from Pacific and Atlantic gyres.</title>
        <authorList>
            <person name="Lim C.K."/>
            <person name="Wang L."/>
            <person name="Sayavedra-Soto L.A."/>
            <person name="Klotz M.G."/>
        </authorList>
    </citation>
    <scope>NUCLEOTIDE SEQUENCE [LARGE SCALE GENOMIC DNA]</scope>
    <source>
        <strain evidence="4 5">C-27</strain>
    </source>
</reference>
<name>A0A0E2Z5H9_9GAMM</name>
<protein>
    <submittedName>
        <fullName evidence="4">Metallophosphoesterase</fullName>
    </submittedName>
</protein>
<dbReference type="PANTHER" id="PTHR31302:SF31">
    <property type="entry name" value="PHOSPHODIESTERASE YAEI"/>
    <property type="match status" value="1"/>
</dbReference>
<gene>
    <name evidence="4" type="ORF">IB75_02060</name>
</gene>
<dbReference type="HOGENOM" id="CLU_025443_3_0_6"/>
<evidence type="ECO:0000259" key="3">
    <source>
        <dbReference type="Pfam" id="PF00149"/>
    </source>
</evidence>
<dbReference type="AlphaFoldDB" id="A0A0E2Z5H9"/>
<comment type="caution">
    <text evidence="4">The sequence shown here is derived from an EMBL/GenBank/DDBJ whole genome shotgun (WGS) entry which is preliminary data.</text>
</comment>
<dbReference type="OrthoDB" id="9780884at2"/>
<evidence type="ECO:0000313" key="4">
    <source>
        <dbReference type="EMBL" id="KFI20649.1"/>
    </source>
</evidence>
<dbReference type="GO" id="GO:0009245">
    <property type="term" value="P:lipid A biosynthetic process"/>
    <property type="evidence" value="ECO:0007669"/>
    <property type="project" value="TreeGrafter"/>
</dbReference>
<accession>A0A0E2Z5H9</accession>
<dbReference type="Pfam" id="PF00149">
    <property type="entry name" value="Metallophos"/>
    <property type="match status" value="1"/>
</dbReference>
<dbReference type="GO" id="GO:0046872">
    <property type="term" value="F:metal ion binding"/>
    <property type="evidence" value="ECO:0007669"/>
    <property type="project" value="UniProtKB-KW"/>
</dbReference>
<dbReference type="Proteomes" id="UP000028839">
    <property type="component" value="Unassembled WGS sequence"/>
</dbReference>
<evidence type="ECO:0000313" key="5">
    <source>
        <dbReference type="Proteomes" id="UP000028839"/>
    </source>
</evidence>
<dbReference type="EMBL" id="JPGN01000012">
    <property type="protein sequence ID" value="KFI20649.1"/>
    <property type="molecule type" value="Genomic_DNA"/>
</dbReference>
<keyword evidence="2" id="KW-0378">Hydrolase</keyword>
<evidence type="ECO:0000256" key="2">
    <source>
        <dbReference type="ARBA" id="ARBA00022801"/>
    </source>
</evidence>
<evidence type="ECO:0000256" key="1">
    <source>
        <dbReference type="ARBA" id="ARBA00022723"/>
    </source>
</evidence>
<dbReference type="InterPro" id="IPR051158">
    <property type="entry name" value="Metallophosphoesterase_sf"/>
</dbReference>
<feature type="domain" description="Calcineurin-like phosphoesterase" evidence="3">
    <location>
        <begin position="120"/>
        <end position="279"/>
    </location>
</feature>
<keyword evidence="1" id="KW-0479">Metal-binding</keyword>
<sequence>MMKQTTYEYAASAGRAEAQEAEETSPLDQELLALKQLEQRVGAFHFKRRLGTEGNYKTHASSQEQDSFHIENWYSIHFFIRTTLRCLALHGRGKRNALALRVRHNDIPIKGLSPSFEGYTLLHLSDLHLDMNGQLPQVLIEQVQKVKYDICVITGDLRAKTYGPYQPAIEAMAQLRTHLEAPVYGVLGNHDSLRMVPGLEAMGVRMLLNEAVPIERDGEVGFYLAGVDDPHYYRADNPEKACAQIPESVPRILLAHSPEIYKRAAHCDFDVMFCGHTHGGQICLPGGIPVMVNARCPRRICAGPWRYRQMQGYTSVGSGVSIVDVRFNCPPEITLHRLRCT</sequence>
<dbReference type="PANTHER" id="PTHR31302">
    <property type="entry name" value="TRANSMEMBRANE PROTEIN WITH METALLOPHOSPHOESTERASE DOMAIN-RELATED"/>
    <property type="match status" value="1"/>
</dbReference>
<dbReference type="GO" id="GO:0008758">
    <property type="term" value="F:UDP-2,3-diacylglucosamine hydrolase activity"/>
    <property type="evidence" value="ECO:0007669"/>
    <property type="project" value="TreeGrafter"/>
</dbReference>
<dbReference type="InterPro" id="IPR004843">
    <property type="entry name" value="Calcineurin-like_PHP"/>
</dbReference>
<proteinExistence type="predicted"/>
<dbReference type="Gene3D" id="3.60.21.10">
    <property type="match status" value="1"/>
</dbReference>